<organism evidence="2 3">
    <name type="scientific">Engystomops pustulosus</name>
    <name type="common">Tungara frog</name>
    <name type="synonym">Physalaemus pustulosus</name>
    <dbReference type="NCBI Taxonomy" id="76066"/>
    <lineage>
        <taxon>Eukaryota</taxon>
        <taxon>Metazoa</taxon>
        <taxon>Chordata</taxon>
        <taxon>Craniata</taxon>
        <taxon>Vertebrata</taxon>
        <taxon>Euteleostomi</taxon>
        <taxon>Amphibia</taxon>
        <taxon>Batrachia</taxon>
        <taxon>Anura</taxon>
        <taxon>Neobatrachia</taxon>
        <taxon>Hyloidea</taxon>
        <taxon>Leptodactylidae</taxon>
        <taxon>Leiuperinae</taxon>
        <taxon>Engystomops</taxon>
    </lineage>
</organism>
<gene>
    <name evidence="2" type="ORF">GDO81_029165</name>
</gene>
<evidence type="ECO:0000256" key="1">
    <source>
        <dbReference type="SAM" id="MobiDB-lite"/>
    </source>
</evidence>
<sequence>MSVYQHWMHRPITEMLPYCSCIYVVLAASTTRGSGCSCPLVWCCTLCISQPPRPMLPLYGLCDLPALSGTTPGNSPAPSSPQHRRKQTSIV</sequence>
<comment type="caution">
    <text evidence="2">The sequence shown here is derived from an EMBL/GenBank/DDBJ whole genome shotgun (WGS) entry which is preliminary data.</text>
</comment>
<feature type="compositionally biased region" description="Polar residues" evidence="1">
    <location>
        <begin position="71"/>
        <end position="81"/>
    </location>
</feature>
<feature type="compositionally biased region" description="Basic residues" evidence="1">
    <location>
        <begin position="82"/>
        <end position="91"/>
    </location>
</feature>
<keyword evidence="3" id="KW-1185">Reference proteome</keyword>
<reference evidence="2" key="1">
    <citation type="thesis" date="2020" institute="ProQuest LLC" country="789 East Eisenhower Parkway, Ann Arbor, MI, USA">
        <title>Comparative Genomics and Chromosome Evolution.</title>
        <authorList>
            <person name="Mudd A.B."/>
        </authorList>
    </citation>
    <scope>NUCLEOTIDE SEQUENCE</scope>
    <source>
        <strain evidence="2">237g6f4</strain>
        <tissue evidence="2">Blood</tissue>
    </source>
</reference>
<dbReference type="EMBL" id="WNYA01000840">
    <property type="protein sequence ID" value="KAG8547068.1"/>
    <property type="molecule type" value="Genomic_DNA"/>
</dbReference>
<name>A0AAV6ZFM9_ENGPU</name>
<dbReference type="AlphaFoldDB" id="A0AAV6ZFM9"/>
<dbReference type="Proteomes" id="UP000824782">
    <property type="component" value="Unassembled WGS sequence"/>
</dbReference>
<evidence type="ECO:0000313" key="3">
    <source>
        <dbReference type="Proteomes" id="UP000824782"/>
    </source>
</evidence>
<evidence type="ECO:0000313" key="2">
    <source>
        <dbReference type="EMBL" id="KAG8547068.1"/>
    </source>
</evidence>
<feature type="region of interest" description="Disordered" evidence="1">
    <location>
        <begin position="71"/>
        <end position="91"/>
    </location>
</feature>
<proteinExistence type="predicted"/>
<protein>
    <submittedName>
        <fullName evidence="2">Uncharacterized protein</fullName>
    </submittedName>
</protein>
<accession>A0AAV6ZFM9</accession>